<protein>
    <submittedName>
        <fullName evidence="1">Uncharacterized protein</fullName>
    </submittedName>
</protein>
<sequence>MSSRKFFHLLTCQSSPVSCTCAPSPTHSTSLSFSIFRASVPGFPFSTKRNCLEGTWLHWGHHY</sequence>
<proteinExistence type="predicted"/>
<dbReference type="EMBL" id="GGEC01071259">
    <property type="protein sequence ID" value="MBX51743.1"/>
    <property type="molecule type" value="Transcribed_RNA"/>
</dbReference>
<name>A0A2P2PAT5_RHIMU</name>
<dbReference type="AlphaFoldDB" id="A0A2P2PAT5"/>
<reference evidence="1" key="1">
    <citation type="submission" date="2018-02" db="EMBL/GenBank/DDBJ databases">
        <title>Rhizophora mucronata_Transcriptome.</title>
        <authorList>
            <person name="Meera S.P."/>
            <person name="Sreeshan A."/>
            <person name="Augustine A."/>
        </authorList>
    </citation>
    <scope>NUCLEOTIDE SEQUENCE</scope>
    <source>
        <tissue evidence="1">Leaf</tissue>
    </source>
</reference>
<accession>A0A2P2PAT5</accession>
<evidence type="ECO:0000313" key="1">
    <source>
        <dbReference type="EMBL" id="MBX51743.1"/>
    </source>
</evidence>
<organism evidence="1">
    <name type="scientific">Rhizophora mucronata</name>
    <name type="common">Asiatic mangrove</name>
    <dbReference type="NCBI Taxonomy" id="61149"/>
    <lineage>
        <taxon>Eukaryota</taxon>
        <taxon>Viridiplantae</taxon>
        <taxon>Streptophyta</taxon>
        <taxon>Embryophyta</taxon>
        <taxon>Tracheophyta</taxon>
        <taxon>Spermatophyta</taxon>
        <taxon>Magnoliopsida</taxon>
        <taxon>eudicotyledons</taxon>
        <taxon>Gunneridae</taxon>
        <taxon>Pentapetalae</taxon>
        <taxon>rosids</taxon>
        <taxon>fabids</taxon>
        <taxon>Malpighiales</taxon>
        <taxon>Rhizophoraceae</taxon>
        <taxon>Rhizophora</taxon>
    </lineage>
</organism>